<evidence type="ECO:0000256" key="3">
    <source>
        <dbReference type="ARBA" id="ARBA00022527"/>
    </source>
</evidence>
<evidence type="ECO:0000313" key="7">
    <source>
        <dbReference type="Proteomes" id="UP000663828"/>
    </source>
</evidence>
<dbReference type="GO" id="GO:0004674">
    <property type="term" value="F:protein serine/threonine kinase activity"/>
    <property type="evidence" value="ECO:0007669"/>
    <property type="project" value="UniProtKB-KW"/>
</dbReference>
<evidence type="ECO:0000256" key="1">
    <source>
        <dbReference type="ARBA" id="ARBA00004496"/>
    </source>
</evidence>
<reference evidence="6" key="1">
    <citation type="submission" date="2021-02" db="EMBL/GenBank/DDBJ databases">
        <authorList>
            <person name="Nowell W R."/>
        </authorList>
    </citation>
    <scope>NUCLEOTIDE SEQUENCE</scope>
</reference>
<sequence length="233" mass="26548">MTDILQTTITHNSSSSSILTQDFAKIIKRYKKHCSYITRLLEETDRSYREIYDKNVLTSDKFSDIKISTTEREFIELLSSKPLALIVCSQTYNGKAHFVNEFLNEILLPESPVIGKDDVVRMVRIKHHQTTGATLNISGSFELLDTDGAQRSVSWLTVPRDLLIVTDEHDQAETASLEIRKPLNLLGNNLQILITPTNQKMNVPDIYSQITENVVPIFIYIIDQGQLLDHDIE</sequence>
<dbReference type="EMBL" id="CAJNOR010014985">
    <property type="protein sequence ID" value="CAF1680710.1"/>
    <property type="molecule type" value="Genomic_DNA"/>
</dbReference>
<dbReference type="AlphaFoldDB" id="A0A816GW91"/>
<dbReference type="InterPro" id="IPR051302">
    <property type="entry name" value="Dual_SerThr-Tyr_Kinase"/>
</dbReference>
<organism evidence="6 7">
    <name type="scientific">Adineta ricciae</name>
    <name type="common">Rotifer</name>
    <dbReference type="NCBI Taxonomy" id="249248"/>
    <lineage>
        <taxon>Eukaryota</taxon>
        <taxon>Metazoa</taxon>
        <taxon>Spiralia</taxon>
        <taxon>Gnathifera</taxon>
        <taxon>Rotifera</taxon>
        <taxon>Eurotatoria</taxon>
        <taxon>Bdelloidea</taxon>
        <taxon>Adinetida</taxon>
        <taxon>Adinetidae</taxon>
        <taxon>Adineta</taxon>
    </lineage>
</organism>
<evidence type="ECO:0000313" key="6">
    <source>
        <dbReference type="EMBL" id="CAF1680710.1"/>
    </source>
</evidence>
<accession>A0A816GW91</accession>
<keyword evidence="2" id="KW-0963">Cytoplasm</keyword>
<dbReference type="PANTHER" id="PTHR46392:SF1">
    <property type="entry name" value="DUAL SERINE_THREONINE AND TYROSINE PROTEIN KINASE"/>
    <property type="match status" value="1"/>
</dbReference>
<dbReference type="GO" id="GO:0045743">
    <property type="term" value="P:positive regulation of fibroblast growth factor receptor signaling pathway"/>
    <property type="evidence" value="ECO:0007669"/>
    <property type="project" value="TreeGrafter"/>
</dbReference>
<evidence type="ECO:0000256" key="5">
    <source>
        <dbReference type="ARBA" id="ARBA00022777"/>
    </source>
</evidence>
<keyword evidence="5" id="KW-0418">Kinase</keyword>
<name>A0A816GW91_ADIRI</name>
<feature type="non-terminal residue" evidence="6">
    <location>
        <position position="233"/>
    </location>
</feature>
<dbReference type="GO" id="GO:0044344">
    <property type="term" value="P:cellular response to fibroblast growth factor stimulus"/>
    <property type="evidence" value="ECO:0007669"/>
    <property type="project" value="TreeGrafter"/>
</dbReference>
<dbReference type="GO" id="GO:0043066">
    <property type="term" value="P:negative regulation of apoptotic process"/>
    <property type="evidence" value="ECO:0007669"/>
    <property type="project" value="TreeGrafter"/>
</dbReference>
<dbReference type="PANTHER" id="PTHR46392">
    <property type="entry name" value="DUAL SERINE/THREONINE AND TYROSINE PROTEIN KINASE"/>
    <property type="match status" value="1"/>
</dbReference>
<comment type="caution">
    <text evidence="6">The sequence shown here is derived from an EMBL/GenBank/DDBJ whole genome shotgun (WGS) entry which is preliminary data.</text>
</comment>
<protein>
    <submittedName>
        <fullName evidence="6">Uncharacterized protein</fullName>
    </submittedName>
</protein>
<dbReference type="GO" id="GO:0070374">
    <property type="term" value="P:positive regulation of ERK1 and ERK2 cascade"/>
    <property type="evidence" value="ECO:0007669"/>
    <property type="project" value="TreeGrafter"/>
</dbReference>
<evidence type="ECO:0000256" key="2">
    <source>
        <dbReference type="ARBA" id="ARBA00022490"/>
    </source>
</evidence>
<keyword evidence="4" id="KW-0808">Transferase</keyword>
<comment type="subcellular location">
    <subcellularLocation>
        <location evidence="1">Cytoplasm</location>
    </subcellularLocation>
</comment>
<keyword evidence="7" id="KW-1185">Reference proteome</keyword>
<dbReference type="GO" id="GO:0005737">
    <property type="term" value="C:cytoplasm"/>
    <property type="evidence" value="ECO:0007669"/>
    <property type="project" value="UniProtKB-SubCell"/>
</dbReference>
<gene>
    <name evidence="6" type="ORF">XAT740_LOCUS60498</name>
</gene>
<keyword evidence="3" id="KW-0723">Serine/threonine-protein kinase</keyword>
<proteinExistence type="predicted"/>
<evidence type="ECO:0000256" key="4">
    <source>
        <dbReference type="ARBA" id="ARBA00022679"/>
    </source>
</evidence>
<dbReference type="Proteomes" id="UP000663828">
    <property type="component" value="Unassembled WGS sequence"/>
</dbReference>